<evidence type="ECO:0000313" key="5">
    <source>
        <dbReference type="EMBL" id="KZO97087.1"/>
    </source>
</evidence>
<proteinExistence type="inferred from homology"/>
<dbReference type="CDD" id="cd02440">
    <property type="entry name" value="AdoMet_MTases"/>
    <property type="match status" value="1"/>
</dbReference>
<dbReference type="SUPFAM" id="SSF53335">
    <property type="entry name" value="S-adenosyl-L-methionine-dependent methyltransferases"/>
    <property type="match status" value="1"/>
</dbReference>
<keyword evidence="2 5" id="KW-0489">Methyltransferase</keyword>
<dbReference type="InterPro" id="IPR029063">
    <property type="entry name" value="SAM-dependent_MTases_sf"/>
</dbReference>
<dbReference type="AlphaFoldDB" id="A0A167MV23"/>
<dbReference type="PANTHER" id="PTHR44942:SF4">
    <property type="entry name" value="METHYLTRANSFERASE TYPE 11 DOMAIN-CONTAINING PROTEIN"/>
    <property type="match status" value="1"/>
</dbReference>
<evidence type="ECO:0000256" key="1">
    <source>
        <dbReference type="ARBA" id="ARBA00008361"/>
    </source>
</evidence>
<dbReference type="GO" id="GO:0032259">
    <property type="term" value="P:methylation"/>
    <property type="evidence" value="ECO:0007669"/>
    <property type="project" value="UniProtKB-KW"/>
</dbReference>
<reference evidence="5 6" key="1">
    <citation type="journal article" date="2016" name="Mol. Biol. Evol.">
        <title>Comparative Genomics of Early-Diverging Mushroom-Forming Fungi Provides Insights into the Origins of Lignocellulose Decay Capabilities.</title>
        <authorList>
            <person name="Nagy L.G."/>
            <person name="Riley R."/>
            <person name="Tritt A."/>
            <person name="Adam C."/>
            <person name="Daum C."/>
            <person name="Floudas D."/>
            <person name="Sun H."/>
            <person name="Yadav J.S."/>
            <person name="Pangilinan J."/>
            <person name="Larsson K.H."/>
            <person name="Matsuura K."/>
            <person name="Barry K."/>
            <person name="Labutti K."/>
            <person name="Kuo R."/>
            <person name="Ohm R.A."/>
            <person name="Bhattacharya S.S."/>
            <person name="Shirouzu T."/>
            <person name="Yoshinaga Y."/>
            <person name="Martin F.M."/>
            <person name="Grigoriev I.V."/>
            <person name="Hibbett D.S."/>
        </authorList>
    </citation>
    <scope>NUCLEOTIDE SEQUENCE [LARGE SCALE GENOMIC DNA]</scope>
    <source>
        <strain evidence="5 6">TUFC12733</strain>
    </source>
</reference>
<keyword evidence="3 5" id="KW-0808">Transferase</keyword>
<gene>
    <name evidence="5" type="ORF">CALVIDRAFT_563302</name>
</gene>
<dbReference type="PANTHER" id="PTHR44942">
    <property type="entry name" value="METHYLTRANSF_11 DOMAIN-CONTAINING PROTEIN"/>
    <property type="match status" value="1"/>
</dbReference>
<sequence>MAAFPSKSFDVSGYEAFRPTYPFTLFDTIYAYHSQSGGQFGTCVDLGCGTGKSMRDLAMRFDKVVGVDPSEAMIEVARKEGGKTKGGEEIGWEIAPSDELAFLKDASVDIVTGATCCQYFKYPETWHELSRILKPQGTVAFFNYTRQRLGSPLSALNPLADHWSEHVIHARDVNSTFGIAQDVIVNLSPPEDLFDKATLERHLYVGEHWPPEHFNAREEIIMRLKLTWDQLGGFYRSGRATHRYFERHLEDRQNPEGDVITRMMKELKAEAEKMGYKGNVVNVEYPMVLLMVRKTN</sequence>
<dbReference type="Gene3D" id="3.40.50.150">
    <property type="entry name" value="Vaccinia Virus protein VP39"/>
    <property type="match status" value="1"/>
</dbReference>
<protein>
    <submittedName>
        <fullName evidence="5">S-adenosyl-L-methionine-dependent methyltransferase</fullName>
    </submittedName>
</protein>
<dbReference type="OrthoDB" id="10027013at2759"/>
<accession>A0A167MV23</accession>
<dbReference type="InterPro" id="IPR051052">
    <property type="entry name" value="Diverse_substrate_MTase"/>
</dbReference>
<name>A0A167MV23_CALVF</name>
<dbReference type="Pfam" id="PF08241">
    <property type="entry name" value="Methyltransf_11"/>
    <property type="match status" value="1"/>
</dbReference>
<dbReference type="STRING" id="1330018.A0A167MV23"/>
<feature type="domain" description="Methyltransferase type 11" evidence="4">
    <location>
        <begin position="44"/>
        <end position="141"/>
    </location>
</feature>
<dbReference type="GO" id="GO:0008757">
    <property type="term" value="F:S-adenosylmethionine-dependent methyltransferase activity"/>
    <property type="evidence" value="ECO:0007669"/>
    <property type="project" value="InterPro"/>
</dbReference>
<comment type="similarity">
    <text evidence="1">Belongs to the methyltransferase superfamily.</text>
</comment>
<dbReference type="EMBL" id="KV417281">
    <property type="protein sequence ID" value="KZO97087.1"/>
    <property type="molecule type" value="Genomic_DNA"/>
</dbReference>
<evidence type="ECO:0000259" key="4">
    <source>
        <dbReference type="Pfam" id="PF08241"/>
    </source>
</evidence>
<evidence type="ECO:0000256" key="3">
    <source>
        <dbReference type="ARBA" id="ARBA00022679"/>
    </source>
</evidence>
<dbReference type="InterPro" id="IPR013216">
    <property type="entry name" value="Methyltransf_11"/>
</dbReference>
<evidence type="ECO:0000256" key="2">
    <source>
        <dbReference type="ARBA" id="ARBA00022603"/>
    </source>
</evidence>
<keyword evidence="6" id="KW-1185">Reference proteome</keyword>
<evidence type="ECO:0000313" key="6">
    <source>
        <dbReference type="Proteomes" id="UP000076738"/>
    </source>
</evidence>
<dbReference type="Proteomes" id="UP000076738">
    <property type="component" value="Unassembled WGS sequence"/>
</dbReference>
<organism evidence="5 6">
    <name type="scientific">Calocera viscosa (strain TUFC12733)</name>
    <dbReference type="NCBI Taxonomy" id="1330018"/>
    <lineage>
        <taxon>Eukaryota</taxon>
        <taxon>Fungi</taxon>
        <taxon>Dikarya</taxon>
        <taxon>Basidiomycota</taxon>
        <taxon>Agaricomycotina</taxon>
        <taxon>Dacrymycetes</taxon>
        <taxon>Dacrymycetales</taxon>
        <taxon>Dacrymycetaceae</taxon>
        <taxon>Calocera</taxon>
    </lineage>
</organism>